<gene>
    <name evidence="1" type="ORF">MSHOH_3196</name>
</gene>
<name>A0A0E3SCI7_9EURY</name>
<evidence type="ECO:0000313" key="1">
    <source>
        <dbReference type="EMBL" id="AKB79679.1"/>
    </source>
</evidence>
<dbReference type="AlphaFoldDB" id="A0A0E3SCI7"/>
<dbReference type="KEGG" id="mhor:MSHOH_3196"/>
<dbReference type="Proteomes" id="UP000033101">
    <property type="component" value="Chromosome"/>
</dbReference>
<proteinExistence type="predicted"/>
<protein>
    <submittedName>
        <fullName evidence="1">Uncharacterized protein</fullName>
    </submittedName>
</protein>
<dbReference type="EMBL" id="CP009516">
    <property type="protein sequence ID" value="AKB79679.1"/>
    <property type="molecule type" value="Genomic_DNA"/>
</dbReference>
<keyword evidence="2" id="KW-1185">Reference proteome</keyword>
<dbReference type="PATRIC" id="fig|1434110.4.peg.4114"/>
<sequence length="74" mass="9209">MRLYDNPAWYDEKRNIIHLPEEAQKKHKKRQLERTIHPLPSMFHYLLKDFWQARKSPLESTWKRIFRDGLYLQA</sequence>
<evidence type="ECO:0000313" key="2">
    <source>
        <dbReference type="Proteomes" id="UP000033101"/>
    </source>
</evidence>
<accession>A0A0E3SCI7</accession>
<reference evidence="1 2" key="1">
    <citation type="submission" date="2014-07" db="EMBL/GenBank/DDBJ databases">
        <title>Methanogenic archaea and the global carbon cycle.</title>
        <authorList>
            <person name="Henriksen J.R."/>
            <person name="Luke J."/>
            <person name="Reinhart S."/>
            <person name="Benedict M.N."/>
            <person name="Youngblut N.D."/>
            <person name="Metcalf M.E."/>
            <person name="Whitaker R.J."/>
            <person name="Metcalf W.W."/>
        </authorList>
    </citation>
    <scope>NUCLEOTIDE SEQUENCE [LARGE SCALE GENOMIC DNA]</scope>
    <source>
        <strain evidence="1 2">HB-1</strain>
    </source>
</reference>
<dbReference type="HOGENOM" id="CLU_2678940_0_0_2"/>
<organism evidence="1 2">
    <name type="scientific">Methanosarcina horonobensis HB-1 = JCM 15518</name>
    <dbReference type="NCBI Taxonomy" id="1434110"/>
    <lineage>
        <taxon>Archaea</taxon>
        <taxon>Methanobacteriati</taxon>
        <taxon>Methanobacteriota</taxon>
        <taxon>Stenosarchaea group</taxon>
        <taxon>Methanomicrobia</taxon>
        <taxon>Methanosarcinales</taxon>
        <taxon>Methanosarcinaceae</taxon>
        <taxon>Methanosarcina</taxon>
    </lineage>
</organism>